<evidence type="ECO:0000313" key="2">
    <source>
        <dbReference type="EMBL" id="CAF1148059.1"/>
    </source>
</evidence>
<dbReference type="OrthoDB" id="10605172at2759"/>
<dbReference type="EMBL" id="CAJNOJ010000118">
    <property type="protein sequence ID" value="CAF1148059.1"/>
    <property type="molecule type" value="Genomic_DNA"/>
</dbReference>
<keyword evidence="4" id="KW-1185">Reference proteome</keyword>
<gene>
    <name evidence="2" type="ORF">EDS130_LOCUS22452</name>
    <name evidence="3" type="ORF">XAT740_LOCUS37990</name>
</gene>
<dbReference type="AlphaFoldDB" id="A0A815R1F1"/>
<reference evidence="3" key="1">
    <citation type="submission" date="2021-02" db="EMBL/GenBank/DDBJ databases">
        <authorList>
            <person name="Nowell W R."/>
        </authorList>
    </citation>
    <scope>NUCLEOTIDE SEQUENCE</scope>
</reference>
<dbReference type="EMBL" id="CAJNOR010004054">
    <property type="protein sequence ID" value="CAF1471232.1"/>
    <property type="molecule type" value="Genomic_DNA"/>
</dbReference>
<dbReference type="Proteomes" id="UP000663852">
    <property type="component" value="Unassembled WGS sequence"/>
</dbReference>
<dbReference type="Proteomes" id="UP000663828">
    <property type="component" value="Unassembled WGS sequence"/>
</dbReference>
<feature type="signal peptide" evidence="1">
    <location>
        <begin position="1"/>
        <end position="15"/>
    </location>
</feature>
<organism evidence="3 4">
    <name type="scientific">Adineta ricciae</name>
    <name type="common">Rotifer</name>
    <dbReference type="NCBI Taxonomy" id="249248"/>
    <lineage>
        <taxon>Eukaryota</taxon>
        <taxon>Metazoa</taxon>
        <taxon>Spiralia</taxon>
        <taxon>Gnathifera</taxon>
        <taxon>Rotifera</taxon>
        <taxon>Eurotatoria</taxon>
        <taxon>Bdelloidea</taxon>
        <taxon>Adinetida</taxon>
        <taxon>Adinetidae</taxon>
        <taxon>Adineta</taxon>
    </lineage>
</organism>
<sequence length="135" mass="14857">MAHLLILCSCDIATALVLNRTTAALRNNGIFNGIAHKINTTVQINIDNSGHHCGSNGYYCSSHVRRSALVEKGSDADNNDYNLTRDSTFKQTKAALQGLDRLDKQNGITTVNSTTETTTTYNFRADYKRNCDAQL</sequence>
<evidence type="ECO:0000313" key="3">
    <source>
        <dbReference type="EMBL" id="CAF1471232.1"/>
    </source>
</evidence>
<feature type="chain" id="PRO_5036228681" evidence="1">
    <location>
        <begin position="16"/>
        <end position="135"/>
    </location>
</feature>
<keyword evidence="1" id="KW-0732">Signal</keyword>
<comment type="caution">
    <text evidence="3">The sequence shown here is derived from an EMBL/GenBank/DDBJ whole genome shotgun (WGS) entry which is preliminary data.</text>
</comment>
<proteinExistence type="predicted"/>
<evidence type="ECO:0000313" key="4">
    <source>
        <dbReference type="Proteomes" id="UP000663828"/>
    </source>
</evidence>
<accession>A0A815R1F1</accession>
<evidence type="ECO:0000256" key="1">
    <source>
        <dbReference type="SAM" id="SignalP"/>
    </source>
</evidence>
<protein>
    <submittedName>
        <fullName evidence="3">Uncharacterized protein</fullName>
    </submittedName>
</protein>
<name>A0A815R1F1_ADIRI</name>